<dbReference type="Gene3D" id="1.10.10.10">
    <property type="entry name" value="Winged helix-like DNA-binding domain superfamily/Winged helix DNA-binding domain"/>
    <property type="match status" value="1"/>
</dbReference>
<dbReference type="GO" id="GO:0005737">
    <property type="term" value="C:cytoplasm"/>
    <property type="evidence" value="ECO:0007669"/>
    <property type="project" value="UniProtKB-SubCell"/>
</dbReference>
<evidence type="ECO:0000256" key="11">
    <source>
        <dbReference type="ARBA" id="ARBA00032593"/>
    </source>
</evidence>
<dbReference type="SUPFAM" id="SSF50037">
    <property type="entry name" value="C-terminal domain of transcriptional repressors"/>
    <property type="match status" value="1"/>
</dbReference>
<gene>
    <name evidence="13" type="ORF">RN606_04610</name>
</gene>
<evidence type="ECO:0000313" key="14">
    <source>
        <dbReference type="Proteomes" id="UP001304125"/>
    </source>
</evidence>
<evidence type="ECO:0000259" key="12">
    <source>
        <dbReference type="PROSITE" id="PS50944"/>
    </source>
</evidence>
<dbReference type="InterPro" id="IPR022687">
    <property type="entry name" value="HTH_DTXR"/>
</dbReference>
<evidence type="ECO:0000256" key="2">
    <source>
        <dbReference type="ARBA" id="ARBA00007871"/>
    </source>
</evidence>
<evidence type="ECO:0000313" key="13">
    <source>
        <dbReference type="EMBL" id="WNM25433.1"/>
    </source>
</evidence>
<dbReference type="GO" id="GO:0045892">
    <property type="term" value="P:negative regulation of DNA-templated transcription"/>
    <property type="evidence" value="ECO:0007669"/>
    <property type="project" value="TreeGrafter"/>
</dbReference>
<keyword evidence="14" id="KW-1185">Reference proteome</keyword>
<evidence type="ECO:0000256" key="1">
    <source>
        <dbReference type="ARBA" id="ARBA00004496"/>
    </source>
</evidence>
<dbReference type="GO" id="GO:0003677">
    <property type="term" value="F:DNA binding"/>
    <property type="evidence" value="ECO:0007669"/>
    <property type="project" value="UniProtKB-KW"/>
</dbReference>
<dbReference type="PROSITE" id="PS00519">
    <property type="entry name" value="HTH_ASNC_1"/>
    <property type="match status" value="1"/>
</dbReference>
<dbReference type="PANTHER" id="PTHR33238:SF11">
    <property type="entry name" value="TRANSCRIPTIONAL REGULATOR MNTR"/>
    <property type="match status" value="1"/>
</dbReference>
<dbReference type="GO" id="GO:0046914">
    <property type="term" value="F:transition metal ion binding"/>
    <property type="evidence" value="ECO:0007669"/>
    <property type="project" value="InterPro"/>
</dbReference>
<dbReference type="InterPro" id="IPR008988">
    <property type="entry name" value="Transcriptional_repressor_C"/>
</dbReference>
<comment type="subunit">
    <text evidence="3">Homodimer.</text>
</comment>
<evidence type="ECO:0000256" key="5">
    <source>
        <dbReference type="ARBA" id="ARBA00022491"/>
    </source>
</evidence>
<keyword evidence="8" id="KW-0010">Activator</keyword>
<comment type="similarity">
    <text evidence="2">Belongs to the DtxR/MntR family.</text>
</comment>
<keyword evidence="10" id="KW-0464">Manganese</keyword>
<name>A0AA96F925_9MICO</name>
<dbReference type="GO" id="GO:0003700">
    <property type="term" value="F:DNA-binding transcription factor activity"/>
    <property type="evidence" value="ECO:0007669"/>
    <property type="project" value="InterPro"/>
</dbReference>
<dbReference type="FunFam" id="1.10.60.10:FF:000004">
    <property type="entry name" value="DtxR family transcriptional regulator"/>
    <property type="match status" value="1"/>
</dbReference>
<dbReference type="InterPro" id="IPR007167">
    <property type="entry name" value="Fe-transptr_FeoA-like"/>
</dbReference>
<evidence type="ECO:0000256" key="3">
    <source>
        <dbReference type="ARBA" id="ARBA00011738"/>
    </source>
</evidence>
<proteinExistence type="inferred from homology"/>
<dbReference type="EMBL" id="CP134879">
    <property type="protein sequence ID" value="WNM25433.1"/>
    <property type="molecule type" value="Genomic_DNA"/>
</dbReference>
<dbReference type="SMART" id="SM00529">
    <property type="entry name" value="HTH_DTXR"/>
    <property type="match status" value="1"/>
</dbReference>
<dbReference type="Pfam" id="PF02742">
    <property type="entry name" value="Fe_dep_repr_C"/>
    <property type="match status" value="1"/>
</dbReference>
<dbReference type="RefSeq" id="WP_313500384.1">
    <property type="nucleotide sequence ID" value="NZ_CP134879.1"/>
</dbReference>
<dbReference type="InterPro" id="IPR022689">
    <property type="entry name" value="Iron_dep_repressor"/>
</dbReference>
<dbReference type="SUPFAM" id="SSF46785">
    <property type="entry name" value="Winged helix' DNA-binding domain"/>
    <property type="match status" value="1"/>
</dbReference>
<dbReference type="InterPro" id="IPR011991">
    <property type="entry name" value="ArsR-like_HTH"/>
</dbReference>
<dbReference type="PANTHER" id="PTHR33238">
    <property type="entry name" value="IRON (METAL) DEPENDENT REPRESSOR, DTXR FAMILY"/>
    <property type="match status" value="1"/>
</dbReference>
<protein>
    <recommendedName>
        <fullName evidence="11">Manganese transport regulator</fullName>
    </recommendedName>
</protein>
<keyword evidence="4" id="KW-0963">Cytoplasm</keyword>
<dbReference type="InterPro" id="IPR050536">
    <property type="entry name" value="DtxR_MntR_Metal-Reg"/>
</dbReference>
<evidence type="ECO:0000256" key="9">
    <source>
        <dbReference type="ARBA" id="ARBA00023163"/>
    </source>
</evidence>
<evidence type="ECO:0000256" key="4">
    <source>
        <dbReference type="ARBA" id="ARBA00022490"/>
    </source>
</evidence>
<comment type="subcellular location">
    <subcellularLocation>
        <location evidence="1">Cytoplasm</location>
    </subcellularLocation>
</comment>
<dbReference type="Gene3D" id="1.10.60.10">
    <property type="entry name" value="Iron dependent repressor, metal binding and dimerisation domain"/>
    <property type="match status" value="1"/>
</dbReference>
<dbReference type="InterPro" id="IPR001367">
    <property type="entry name" value="Fe_dep_repressor"/>
</dbReference>
<organism evidence="13 14">
    <name type="scientific">Demequina capsici</name>
    <dbReference type="NCBI Taxonomy" id="3075620"/>
    <lineage>
        <taxon>Bacteria</taxon>
        <taxon>Bacillati</taxon>
        <taxon>Actinomycetota</taxon>
        <taxon>Actinomycetes</taxon>
        <taxon>Micrococcales</taxon>
        <taxon>Demequinaceae</taxon>
        <taxon>Demequina</taxon>
    </lineage>
</organism>
<dbReference type="SUPFAM" id="SSF47979">
    <property type="entry name" value="Iron-dependent repressor protein, dimerization domain"/>
    <property type="match status" value="1"/>
</dbReference>
<dbReference type="InterPro" id="IPR036388">
    <property type="entry name" value="WH-like_DNA-bd_sf"/>
</dbReference>
<dbReference type="InterPro" id="IPR036421">
    <property type="entry name" value="Fe_dep_repressor_sf"/>
</dbReference>
<dbReference type="InterPro" id="IPR036390">
    <property type="entry name" value="WH_DNA-bd_sf"/>
</dbReference>
<keyword evidence="6" id="KW-0805">Transcription regulation</keyword>
<feature type="domain" description="HTH dtxR-type" evidence="12">
    <location>
        <begin position="1"/>
        <end position="68"/>
    </location>
</feature>
<dbReference type="PROSITE" id="PS50944">
    <property type="entry name" value="HTH_DTXR"/>
    <property type="match status" value="1"/>
</dbReference>
<sequence length="222" mass="23651">MPEEPRSRSVEDYLKVIWTAGEWTGEPATTKAIAERLGISASSVSQRVRRLAADGLVTHESYGAIALTDAGAAVALQMVRRHRIIETFLVQRLGYGWDEVHDEAEVLEHACSDRMIDALDVLLGHPDADPHGDPIPSRDGQPRGLSAVCAVDASPGDWAVTRVSDADPGTLRECAAHGLVPGARIVILDPDPDGAVRCRIGGADASSIPAACAHALWLVESR</sequence>
<keyword evidence="7" id="KW-0238">DNA-binding</keyword>
<dbReference type="InterPro" id="IPR019885">
    <property type="entry name" value="Tscrpt_reg_HTH_AsnC-type_CS"/>
</dbReference>
<reference evidence="13 14" key="1">
    <citation type="submission" date="2023-09" db="EMBL/GenBank/DDBJ databases">
        <title>Demequina sp. a novel bacteria isolated from Capsicum annuum.</title>
        <authorList>
            <person name="Humaira Z."/>
            <person name="Lee J."/>
            <person name="Cho D."/>
        </authorList>
    </citation>
    <scope>NUCLEOTIDE SEQUENCE [LARGE SCALE GENOMIC DNA]</scope>
    <source>
        <strain evidence="13 14">OYTSA14</strain>
    </source>
</reference>
<dbReference type="Pfam" id="PF04023">
    <property type="entry name" value="FeoA"/>
    <property type="match status" value="1"/>
</dbReference>
<dbReference type="AlphaFoldDB" id="A0AA96F925"/>
<evidence type="ECO:0000256" key="7">
    <source>
        <dbReference type="ARBA" id="ARBA00023125"/>
    </source>
</evidence>
<dbReference type="Proteomes" id="UP001304125">
    <property type="component" value="Chromosome"/>
</dbReference>
<dbReference type="GO" id="GO:0046983">
    <property type="term" value="F:protein dimerization activity"/>
    <property type="evidence" value="ECO:0007669"/>
    <property type="project" value="InterPro"/>
</dbReference>
<dbReference type="Pfam" id="PF01325">
    <property type="entry name" value="Fe_dep_repress"/>
    <property type="match status" value="1"/>
</dbReference>
<keyword evidence="9" id="KW-0804">Transcription</keyword>
<keyword evidence="5" id="KW-0678">Repressor</keyword>
<dbReference type="CDD" id="cd00090">
    <property type="entry name" value="HTH_ARSR"/>
    <property type="match status" value="1"/>
</dbReference>
<evidence type="ECO:0000256" key="8">
    <source>
        <dbReference type="ARBA" id="ARBA00023159"/>
    </source>
</evidence>
<evidence type="ECO:0000256" key="10">
    <source>
        <dbReference type="ARBA" id="ARBA00023211"/>
    </source>
</evidence>
<evidence type="ECO:0000256" key="6">
    <source>
        <dbReference type="ARBA" id="ARBA00023015"/>
    </source>
</evidence>
<accession>A0AA96F925</accession>